<protein>
    <recommendedName>
        <fullName evidence="4">BZIP domain-containing protein</fullName>
    </recommendedName>
</protein>
<organism evidence="2 3">
    <name type="scientific">Pythium oligandrum</name>
    <name type="common">Mycoparasitic fungus</name>
    <dbReference type="NCBI Taxonomy" id="41045"/>
    <lineage>
        <taxon>Eukaryota</taxon>
        <taxon>Sar</taxon>
        <taxon>Stramenopiles</taxon>
        <taxon>Oomycota</taxon>
        <taxon>Peronosporomycetes</taxon>
        <taxon>Pythiales</taxon>
        <taxon>Pythiaceae</taxon>
        <taxon>Pythium</taxon>
    </lineage>
</organism>
<evidence type="ECO:0000256" key="1">
    <source>
        <dbReference type="SAM" id="MobiDB-lite"/>
    </source>
</evidence>
<evidence type="ECO:0000313" key="2">
    <source>
        <dbReference type="EMBL" id="TMW67889.1"/>
    </source>
</evidence>
<keyword evidence="3" id="KW-1185">Reference proteome</keyword>
<dbReference type="EMBL" id="SPLM01000003">
    <property type="protein sequence ID" value="TMW67889.1"/>
    <property type="molecule type" value="Genomic_DNA"/>
</dbReference>
<dbReference type="AlphaFoldDB" id="A0A8K1FP09"/>
<dbReference type="Proteomes" id="UP000794436">
    <property type="component" value="Unassembled WGS sequence"/>
</dbReference>
<dbReference type="PANTHER" id="PTHR35796">
    <property type="entry name" value="HYPOTHETICAL CYTOSOLIC PROTEIN"/>
    <property type="match status" value="1"/>
</dbReference>
<reference evidence="2" key="1">
    <citation type="submission" date="2019-03" db="EMBL/GenBank/DDBJ databases">
        <title>Long read genome sequence of the mycoparasitic Pythium oligandrum ATCC 38472 isolated from sugarbeet rhizosphere.</title>
        <authorList>
            <person name="Gaulin E."/>
        </authorList>
    </citation>
    <scope>NUCLEOTIDE SEQUENCE</scope>
    <source>
        <strain evidence="2">ATCC 38472_TT</strain>
    </source>
</reference>
<evidence type="ECO:0008006" key="4">
    <source>
        <dbReference type="Google" id="ProtNLM"/>
    </source>
</evidence>
<comment type="caution">
    <text evidence="2">The sequence shown here is derived from an EMBL/GenBank/DDBJ whole genome shotgun (WGS) entry which is preliminary data.</text>
</comment>
<feature type="compositionally biased region" description="Basic residues" evidence="1">
    <location>
        <begin position="52"/>
        <end position="69"/>
    </location>
</feature>
<dbReference type="PANTHER" id="PTHR35796:SF3">
    <property type="entry name" value="BHLH DOMAIN-CONTAINING PROTEIN"/>
    <property type="match status" value="1"/>
</dbReference>
<name>A0A8K1FP09_PYTOL</name>
<proteinExistence type="predicted"/>
<gene>
    <name evidence="2" type="ORF">Poli38472_007561</name>
</gene>
<accession>A0A8K1FP09</accession>
<feature type="region of interest" description="Disordered" evidence="1">
    <location>
        <begin position="31"/>
        <end position="70"/>
    </location>
</feature>
<evidence type="ECO:0000313" key="3">
    <source>
        <dbReference type="Proteomes" id="UP000794436"/>
    </source>
</evidence>
<sequence length="414" mass="47669">MSAEADAATFDAIIAFLDGYETADPDHVASRQLVQETSPSPSTSSDADEQLKRKRSQQKNVNRNRSRERKKQEFLRLREEVEELDEQLARLLKVKATRLSREAQENAKHSLVIHCERMAAWKDMAIRQYHRRTDAETENIRLKDLTLEQRDVLQGLQRILAFHLANTAAPPCESARRSVASWNASWQEDPRQMMQMVAELLSGVKSAYNSTDTWLATTYSMREASLNSKTQVIALSPTEYAIEIVNLRLFPFDPHRVAQAYWAMGMNCYCRSFDIAREIADVEGRMTIFLDQAYQDHGPGRVSIRKHSSVQQFVEDDRVVNVVVSRYNSIHVQDEELTGVTCTEYIWSIFQSPEVEARDTCLWISSVRVSLDVHDRHVLSTQTLDLLHEFFVSKLTRDVDKIMALMEDWLLTQP</sequence>